<dbReference type="InterPro" id="IPR017938">
    <property type="entry name" value="Riboflavin_synthase-like_b-brl"/>
</dbReference>
<dbReference type="SUPFAM" id="SSF63380">
    <property type="entry name" value="Riboflavin synthase domain-like"/>
    <property type="match status" value="1"/>
</dbReference>
<dbReference type="NCBIfam" id="TIGR01316">
    <property type="entry name" value="gltA"/>
    <property type="match status" value="1"/>
</dbReference>
<dbReference type="Proteomes" id="UP001193734">
    <property type="component" value="Unassembled WGS sequence"/>
</dbReference>
<dbReference type="InterPro" id="IPR017927">
    <property type="entry name" value="FAD-bd_FR_type"/>
</dbReference>
<name>A0ABX2ATK4_9BACT</name>
<dbReference type="PANTHER" id="PTHR42783">
    <property type="entry name" value="GLUTAMATE SYNTHASE [NADPH] SMALL CHAIN"/>
    <property type="match status" value="1"/>
</dbReference>
<accession>A0ABX2ATK4</accession>
<dbReference type="InterPro" id="IPR006004">
    <property type="entry name" value="SudA-like"/>
</dbReference>
<reference evidence="3 4" key="1">
    <citation type="submission" date="2020-05" db="EMBL/GenBank/DDBJ databases">
        <title>Distinct polysaccharide utilization as determinants for interspecies competition between intestinal Prevotella spp.</title>
        <authorList>
            <person name="Galvez E.J.C."/>
            <person name="Iljazovic A."/>
            <person name="Strowig T."/>
        </authorList>
    </citation>
    <scope>NUCLEOTIDE SEQUENCE [LARGE SCALE GENOMIC DNA]</scope>
    <source>
        <strain evidence="3 4">PROD</strain>
    </source>
</reference>
<evidence type="ECO:0000256" key="1">
    <source>
        <dbReference type="SAM" id="MobiDB-lite"/>
    </source>
</evidence>
<comment type="caution">
    <text evidence="3">The sequence shown here is derived from an EMBL/GenBank/DDBJ whole genome shotgun (WGS) entry which is preliminary data.</text>
</comment>
<dbReference type="Gene3D" id="3.40.50.80">
    <property type="entry name" value="Nucleotide-binding domain of ferredoxin-NADP reductase (FNR) module"/>
    <property type="match status" value="1"/>
</dbReference>
<dbReference type="InterPro" id="IPR039261">
    <property type="entry name" value="FNR_nucleotide-bd"/>
</dbReference>
<dbReference type="InterPro" id="IPR009051">
    <property type="entry name" value="Helical_ferredxn"/>
</dbReference>
<evidence type="ECO:0000259" key="2">
    <source>
        <dbReference type="PROSITE" id="PS51384"/>
    </source>
</evidence>
<feature type="region of interest" description="Disordered" evidence="1">
    <location>
        <begin position="275"/>
        <end position="305"/>
    </location>
</feature>
<feature type="domain" description="FAD-binding FR-type" evidence="2">
    <location>
        <begin position="1"/>
        <end position="95"/>
    </location>
</feature>
<dbReference type="InterPro" id="IPR023753">
    <property type="entry name" value="FAD/NAD-binding_dom"/>
</dbReference>
<dbReference type="Pfam" id="PF14691">
    <property type="entry name" value="Fer4_20"/>
    <property type="match status" value="1"/>
</dbReference>
<dbReference type="SUPFAM" id="SSF46548">
    <property type="entry name" value="alpha-helical ferredoxin"/>
    <property type="match status" value="1"/>
</dbReference>
<dbReference type="NCBIfam" id="NF009414">
    <property type="entry name" value="PRK12778.1"/>
    <property type="match status" value="1"/>
</dbReference>
<dbReference type="EMBL" id="JABKKE010000001">
    <property type="protein sequence ID" value="NPE12808.1"/>
    <property type="molecule type" value="Genomic_DNA"/>
</dbReference>
<gene>
    <name evidence="3" type="ORF">HPS55_00410</name>
</gene>
<sequence length="798" mass="86777">MFRIVKKKRFSEKVFLFEIEAPMIAKSRKAGNFVIVRIDSKGERMPLTIADSDIKRGTITLVVQEVGLSSIKLCRLNEGDNVADVVGPLGTPTHIEKFGTVICAGGGVGVAPMLPIIRALKAAGNRVLSVIAGRNKDLIILENEVRASSDRLIIMTDDGSYGEKGMVTAGMEKLIQQEGHVDKAFAIGPPIMMKFCCMLTQKYGIPTDVSLNTIMVDGTGMCGACRLTIGGKTKFVCIDGPEFDGSLVDWDEMFKRMGTFKRAEQEELEHFKTAANASPDAELKAPDSSVPAENGTANNCKGGMKTDTTAENVQEMTSREAQWRKVLRASLKPKDRTTIQRVTMPELDADYRATTRTEEVNIGLTPEMAMQEAKRCLDCVNPSCVEGCPVNINIPTFIKNIERGDFLSAAKVLKQTSALPAVCGRVCPQEKQCESRCTYLKMNKPAVAIGYLERFAADYERQSGLISVPEMAPANNIKIAVVGSGPSGLSFAGDMAKRGYDVHVFEALHEIGGVLKYGIPEFRLPNSIVDVEIDNLRKMGVHFTTDCIVGKTISIEQLENDGFKGIFVGSGAGLPNFMGIPGENLINVMSSNEYLTRVNLMDAANPDTDTPMNFGKHVMVVGGGNTAMDSCRTAKRLGAEVTIVYRRSETEMPARIEEVKHAREEGINFLTLHNPIEYIGDANGTVKQAVLEVMRLGEPDEGGRRRPEPTGETKVIDVDQVIVAIGVSPNPLVPKSVAGLELGKKNTITVNDMMRSSRHDLFAGGDIVRGGATVILAMGDGRRAAENMDKQLMEEQNK</sequence>
<organism evidence="3 4">
    <name type="scientific">Xylanibacter rodentium</name>
    <dbReference type="NCBI Taxonomy" id="2736289"/>
    <lineage>
        <taxon>Bacteria</taxon>
        <taxon>Pseudomonadati</taxon>
        <taxon>Bacteroidota</taxon>
        <taxon>Bacteroidia</taxon>
        <taxon>Bacteroidales</taxon>
        <taxon>Prevotellaceae</taxon>
        <taxon>Xylanibacter</taxon>
    </lineage>
</organism>
<dbReference type="RefSeq" id="WP_172173397.1">
    <property type="nucleotide sequence ID" value="NZ_CASGIA010000008.1"/>
</dbReference>
<dbReference type="GeneID" id="82156217"/>
<proteinExistence type="predicted"/>
<dbReference type="Gene3D" id="2.40.30.10">
    <property type="entry name" value="Translation factors"/>
    <property type="match status" value="1"/>
</dbReference>
<dbReference type="NCBIfam" id="NF004862">
    <property type="entry name" value="PRK06222.1"/>
    <property type="match status" value="1"/>
</dbReference>
<evidence type="ECO:0000313" key="3">
    <source>
        <dbReference type="EMBL" id="NPE12808.1"/>
    </source>
</evidence>
<dbReference type="PANTHER" id="PTHR42783:SF3">
    <property type="entry name" value="GLUTAMATE SYNTHASE [NADPH] SMALL CHAIN-RELATED"/>
    <property type="match status" value="1"/>
</dbReference>
<dbReference type="PROSITE" id="PS51384">
    <property type="entry name" value="FAD_FR"/>
    <property type="match status" value="1"/>
</dbReference>
<dbReference type="Gene3D" id="1.10.1060.10">
    <property type="entry name" value="Alpha-helical ferredoxin"/>
    <property type="match status" value="1"/>
</dbReference>
<dbReference type="InterPro" id="IPR028261">
    <property type="entry name" value="DPD_II"/>
</dbReference>
<dbReference type="InterPro" id="IPR036188">
    <property type="entry name" value="FAD/NAD-bd_sf"/>
</dbReference>
<evidence type="ECO:0000313" key="4">
    <source>
        <dbReference type="Proteomes" id="UP001193734"/>
    </source>
</evidence>
<keyword evidence="4" id="KW-1185">Reference proteome</keyword>
<dbReference type="Pfam" id="PF10418">
    <property type="entry name" value="DHODB_Fe-S_bind"/>
    <property type="match status" value="1"/>
</dbReference>
<dbReference type="SUPFAM" id="SSF51971">
    <property type="entry name" value="Nucleotide-binding domain"/>
    <property type="match status" value="1"/>
</dbReference>
<dbReference type="SUPFAM" id="SSF52343">
    <property type="entry name" value="Ferredoxin reductase-like, C-terminal NADP-linked domain"/>
    <property type="match status" value="1"/>
</dbReference>
<dbReference type="Pfam" id="PF07992">
    <property type="entry name" value="Pyr_redox_2"/>
    <property type="match status" value="1"/>
</dbReference>
<dbReference type="InterPro" id="IPR019480">
    <property type="entry name" value="Dihydroorotate_DH_Fe-S-bd"/>
</dbReference>
<dbReference type="Gene3D" id="3.50.50.60">
    <property type="entry name" value="FAD/NAD(P)-binding domain"/>
    <property type="match status" value="2"/>
</dbReference>
<protein>
    <submittedName>
        <fullName evidence="3">Bifunctional dihydroorotate dehydrogenase B NAD binding subunit/NADPH-dependent glutamate synthase</fullName>
    </submittedName>
</protein>
<dbReference type="PRINTS" id="PR00419">
    <property type="entry name" value="ADXRDTASE"/>
</dbReference>
<dbReference type="CDD" id="cd06219">
    <property type="entry name" value="DHOD_e_trans_like1"/>
    <property type="match status" value="1"/>
</dbReference>